<dbReference type="UniPathway" id="UPA00896">
    <property type="reaction ID" value="UER00863"/>
</dbReference>
<accession>A0A1Y6LZ51</accession>
<dbReference type="GO" id="GO:0046872">
    <property type="term" value="F:metal ion binding"/>
    <property type="evidence" value="ECO:0007669"/>
    <property type="project" value="UniProtKB-KW"/>
</dbReference>
<dbReference type="CDD" id="cd07938">
    <property type="entry name" value="DRE_TIM_HMGL"/>
    <property type="match status" value="1"/>
</dbReference>
<comment type="catalytic activity">
    <reaction evidence="6">
        <text>(3S)-3-hydroxy-3-methylglutaryl-CoA = acetoacetate + acetyl-CoA</text>
        <dbReference type="Rhea" id="RHEA:24404"/>
        <dbReference type="ChEBI" id="CHEBI:13705"/>
        <dbReference type="ChEBI" id="CHEBI:43074"/>
        <dbReference type="ChEBI" id="CHEBI:57288"/>
        <dbReference type="EC" id="4.1.3.4"/>
    </reaction>
</comment>
<feature type="domain" description="Pyruvate carboxyltransferase" evidence="7">
    <location>
        <begin position="51"/>
        <end position="231"/>
    </location>
</feature>
<dbReference type="SUPFAM" id="SSF51569">
    <property type="entry name" value="Aldolase"/>
    <property type="match status" value="1"/>
</dbReference>
<evidence type="ECO:0000313" key="8">
    <source>
        <dbReference type="EMBL" id="SMY29674.1"/>
    </source>
</evidence>
<dbReference type="PANTHER" id="PTHR42738:SF17">
    <property type="entry name" value="HYDROXYMETHYLGLUTARYL-COA LYASE"/>
    <property type="match status" value="1"/>
</dbReference>
<dbReference type="InterPro" id="IPR043594">
    <property type="entry name" value="HMGL"/>
</dbReference>
<keyword evidence="5" id="KW-0456">Lyase</keyword>
<proteinExistence type="inferred from homology"/>
<reference evidence="8 9" key="1">
    <citation type="submission" date="2016-10" db="EMBL/GenBank/DDBJ databases">
        <authorList>
            <person name="Varghese N."/>
        </authorList>
    </citation>
    <scope>NUCLEOTIDE SEQUENCE [LARGE SCALE GENOMIC DNA]</scope>
</reference>
<evidence type="ECO:0000256" key="5">
    <source>
        <dbReference type="ARBA" id="ARBA00023239"/>
    </source>
</evidence>
<dbReference type="Gene3D" id="3.20.20.70">
    <property type="entry name" value="Aldolase class I"/>
    <property type="match status" value="2"/>
</dbReference>
<name>A0A1Y6LZ51_ZYMTR</name>
<keyword evidence="4" id="KW-0479">Metal-binding</keyword>
<comment type="similarity">
    <text evidence="2">Belongs to the HMG-CoA lyase family.</text>
</comment>
<evidence type="ECO:0000256" key="2">
    <source>
        <dbReference type="ARBA" id="ARBA00009405"/>
    </source>
</evidence>
<evidence type="ECO:0000313" key="9">
    <source>
        <dbReference type="Proteomes" id="UP000215453"/>
    </source>
</evidence>
<dbReference type="EMBL" id="LT882688">
    <property type="protein sequence ID" value="SMY29674.1"/>
    <property type="molecule type" value="Genomic_DNA"/>
</dbReference>
<gene>
    <name evidence="8" type="ORF">ZT1A5_G11123</name>
</gene>
<dbReference type="GO" id="GO:0046951">
    <property type="term" value="P:ketone body biosynthetic process"/>
    <property type="evidence" value="ECO:0007669"/>
    <property type="project" value="TreeGrafter"/>
</dbReference>
<dbReference type="InterPro" id="IPR013785">
    <property type="entry name" value="Aldolase_TIM"/>
</dbReference>
<sequence length="294" mass="30808">MPQATGQLHGLARPQLRGNLAVLRRSTTTPFSSLPTPRAISASSHRSAGLLQLLEVGPRDGLQNIAVQVPTPVKIELIQRLADTGIKHIEATSFVSPEWVPQLADGAEVMQSILPLAREKSIELQVLAPSMKGLENALAAGATQVTVFASATEAFSKANQNCTVDQALDAADQVAKKALSHGLNVRGTLSCIFSDPYSGPTDPKEVVRVAKRFHDMGCYQIGLGDTLGVGTAAVANVMASYDMGIRIFDAAVAGLGGCPYARGAEGNLSTEDIVYAFENSGIITGVDLAQLSAT</sequence>
<dbReference type="InterPro" id="IPR000891">
    <property type="entry name" value="PYR_CT"/>
</dbReference>
<dbReference type="Proteomes" id="UP000215453">
    <property type="component" value="Chromosome 13"/>
</dbReference>
<protein>
    <recommendedName>
        <fullName evidence="3">hydroxymethylglutaryl-CoA lyase</fullName>
        <ecNumber evidence="3">4.1.3.4</ecNumber>
    </recommendedName>
</protein>
<dbReference type="Pfam" id="PF00682">
    <property type="entry name" value="HMGL-like"/>
    <property type="match status" value="2"/>
</dbReference>
<feature type="domain" description="Pyruvate carboxyltransferase" evidence="7">
    <location>
        <begin position="232"/>
        <end position="293"/>
    </location>
</feature>
<dbReference type="EC" id="4.1.3.4" evidence="3"/>
<evidence type="ECO:0000256" key="1">
    <source>
        <dbReference type="ARBA" id="ARBA00005143"/>
    </source>
</evidence>
<dbReference type="GO" id="GO:0004419">
    <property type="term" value="F:hydroxymethylglutaryl-CoA lyase activity"/>
    <property type="evidence" value="ECO:0007669"/>
    <property type="project" value="UniProtKB-EC"/>
</dbReference>
<dbReference type="PANTHER" id="PTHR42738">
    <property type="entry name" value="HYDROXYMETHYLGLUTARYL-COA LYASE"/>
    <property type="match status" value="1"/>
</dbReference>
<organism evidence="8 9">
    <name type="scientific">Zymoseptoria tritici ST99CH_1A5</name>
    <dbReference type="NCBI Taxonomy" id="1276529"/>
    <lineage>
        <taxon>Eukaryota</taxon>
        <taxon>Fungi</taxon>
        <taxon>Dikarya</taxon>
        <taxon>Ascomycota</taxon>
        <taxon>Pezizomycotina</taxon>
        <taxon>Dothideomycetes</taxon>
        <taxon>Dothideomycetidae</taxon>
        <taxon>Mycosphaerellales</taxon>
        <taxon>Mycosphaerellaceae</taxon>
        <taxon>Zymoseptoria</taxon>
    </lineage>
</organism>
<dbReference type="GO" id="GO:0006552">
    <property type="term" value="P:L-leucine catabolic process"/>
    <property type="evidence" value="ECO:0007669"/>
    <property type="project" value="TreeGrafter"/>
</dbReference>
<evidence type="ECO:0000259" key="7">
    <source>
        <dbReference type="Pfam" id="PF00682"/>
    </source>
</evidence>
<evidence type="ECO:0000256" key="3">
    <source>
        <dbReference type="ARBA" id="ARBA00012910"/>
    </source>
</evidence>
<dbReference type="AlphaFoldDB" id="A0A1Y6LZ51"/>
<evidence type="ECO:0000256" key="4">
    <source>
        <dbReference type="ARBA" id="ARBA00022723"/>
    </source>
</evidence>
<comment type="pathway">
    <text evidence="1">Metabolic intermediate metabolism; (S)-3-hydroxy-3-methylglutaryl-CoA degradation; acetoacetate from (S)-3-hydroxy-3-methylglutaryl-CoA: step 1/1.</text>
</comment>
<evidence type="ECO:0000256" key="6">
    <source>
        <dbReference type="ARBA" id="ARBA00049877"/>
    </source>
</evidence>